<evidence type="ECO:0000259" key="7">
    <source>
        <dbReference type="Pfam" id="PF22692"/>
    </source>
</evidence>
<keyword evidence="8" id="KW-0282">Flagellum</keyword>
<organism evidence="8 9">
    <name type="scientific">Sagittula marina</name>
    <dbReference type="NCBI Taxonomy" id="943940"/>
    <lineage>
        <taxon>Bacteria</taxon>
        <taxon>Pseudomonadati</taxon>
        <taxon>Pseudomonadota</taxon>
        <taxon>Alphaproteobacteria</taxon>
        <taxon>Rhodobacterales</taxon>
        <taxon>Roseobacteraceae</taxon>
        <taxon>Sagittula</taxon>
    </lineage>
</organism>
<dbReference type="Pfam" id="PF06429">
    <property type="entry name" value="Flg_bbr_C"/>
    <property type="match status" value="1"/>
</dbReference>
<dbReference type="PANTHER" id="PTHR30435">
    <property type="entry name" value="FLAGELLAR PROTEIN"/>
    <property type="match status" value="1"/>
</dbReference>
<dbReference type="InterPro" id="IPR020013">
    <property type="entry name" value="Flagellar_FlgE/F/G"/>
</dbReference>
<feature type="domain" description="Flagellar hook protein FlgE/F/G-like D1" evidence="7">
    <location>
        <begin position="84"/>
        <end position="151"/>
    </location>
</feature>
<evidence type="ECO:0000256" key="3">
    <source>
        <dbReference type="ARBA" id="ARBA00023143"/>
    </source>
</evidence>
<keyword evidence="9" id="KW-1185">Reference proteome</keyword>
<protein>
    <submittedName>
        <fullName evidence="8">Flagellar basal-body rod protein FlgF</fullName>
    </submittedName>
</protein>
<comment type="subcellular location">
    <subcellularLocation>
        <location evidence="1 4">Bacterial flagellum basal body</location>
    </subcellularLocation>
</comment>
<keyword evidence="8" id="KW-0969">Cilium</keyword>
<dbReference type="PANTHER" id="PTHR30435:SF19">
    <property type="entry name" value="FLAGELLAR BASAL-BODY ROD PROTEIN FLGG"/>
    <property type="match status" value="1"/>
</dbReference>
<comment type="similarity">
    <text evidence="2 4">Belongs to the flagella basal body rod proteins family.</text>
</comment>
<keyword evidence="8" id="KW-0966">Cell projection</keyword>
<evidence type="ECO:0000313" key="9">
    <source>
        <dbReference type="Proteomes" id="UP000541426"/>
    </source>
</evidence>
<gene>
    <name evidence="8" type="ORF">GGQ68_003437</name>
</gene>
<feature type="domain" description="Flagellar basal-body/hook protein C-terminal" evidence="6">
    <location>
        <begin position="200"/>
        <end position="242"/>
    </location>
</feature>
<dbReference type="GO" id="GO:0009425">
    <property type="term" value="C:bacterial-type flagellum basal body"/>
    <property type="evidence" value="ECO:0007669"/>
    <property type="project" value="UniProtKB-SubCell"/>
</dbReference>
<dbReference type="EMBL" id="JACIEJ010000009">
    <property type="protein sequence ID" value="MBB3987091.1"/>
    <property type="molecule type" value="Genomic_DNA"/>
</dbReference>
<name>A0A7W6GT47_9RHOB</name>
<dbReference type="Pfam" id="PF00460">
    <property type="entry name" value="Flg_bb_rod"/>
    <property type="match status" value="1"/>
</dbReference>
<evidence type="ECO:0000256" key="2">
    <source>
        <dbReference type="ARBA" id="ARBA00009677"/>
    </source>
</evidence>
<evidence type="ECO:0000259" key="5">
    <source>
        <dbReference type="Pfam" id="PF00460"/>
    </source>
</evidence>
<proteinExistence type="inferred from homology"/>
<dbReference type="NCBIfam" id="TIGR03506">
    <property type="entry name" value="FlgEFG_subfam"/>
    <property type="match status" value="1"/>
</dbReference>
<reference evidence="8 9" key="1">
    <citation type="submission" date="2020-08" db="EMBL/GenBank/DDBJ databases">
        <title>Genomic Encyclopedia of Type Strains, Phase IV (KMG-IV): sequencing the most valuable type-strain genomes for metagenomic binning, comparative biology and taxonomic classification.</title>
        <authorList>
            <person name="Goeker M."/>
        </authorList>
    </citation>
    <scope>NUCLEOTIDE SEQUENCE [LARGE SCALE GENOMIC DNA]</scope>
    <source>
        <strain evidence="8 9">DSM 102235</strain>
    </source>
</reference>
<dbReference type="Pfam" id="PF22692">
    <property type="entry name" value="LlgE_F_G_D1"/>
    <property type="match status" value="1"/>
</dbReference>
<dbReference type="InterPro" id="IPR010930">
    <property type="entry name" value="Flg_bb/hook_C_dom"/>
</dbReference>
<accession>A0A7W6GT47</accession>
<evidence type="ECO:0000313" key="8">
    <source>
        <dbReference type="EMBL" id="MBB3987091.1"/>
    </source>
</evidence>
<dbReference type="SUPFAM" id="SSF117143">
    <property type="entry name" value="Flagellar hook protein flgE"/>
    <property type="match status" value="1"/>
</dbReference>
<comment type="caution">
    <text evidence="8">The sequence shown here is derived from an EMBL/GenBank/DDBJ whole genome shotgun (WGS) entry which is preliminary data.</text>
</comment>
<dbReference type="InterPro" id="IPR053967">
    <property type="entry name" value="LlgE_F_G-like_D1"/>
</dbReference>
<dbReference type="InterPro" id="IPR037925">
    <property type="entry name" value="FlgE/F/G-like"/>
</dbReference>
<sequence length="249" mass="26268">MDNSTYVALSKLSALERQLDVTSNNIANASSSGFKAERVLFESYLEKSNAAVDGEGTHYVLDRGSYVDDTPGVVVQTGNPLDLALTGQGWFAYEMPDGRTGYGRDGQLVLNAQGQVTTANGAQILDLGGAALNIPPQFANALAISDDGVISSPDGGVMGQVGIFELPDRQTLSRAGGGMFVPQAEDAGLVPDDTGSTVIQGAVESSNVQPVTEVTRLIQIQQAYQHSLNLMASDDELKKEMLSRIGRNS</sequence>
<dbReference type="AlphaFoldDB" id="A0A7W6GT47"/>
<dbReference type="InterPro" id="IPR001444">
    <property type="entry name" value="Flag_bb_rod_N"/>
</dbReference>
<evidence type="ECO:0000259" key="6">
    <source>
        <dbReference type="Pfam" id="PF06429"/>
    </source>
</evidence>
<dbReference type="GO" id="GO:0071978">
    <property type="term" value="P:bacterial-type flagellum-dependent swarming motility"/>
    <property type="evidence" value="ECO:0007669"/>
    <property type="project" value="TreeGrafter"/>
</dbReference>
<dbReference type="RefSeq" id="WP_183967982.1">
    <property type="nucleotide sequence ID" value="NZ_BAABBZ010000058.1"/>
</dbReference>
<feature type="domain" description="Flagellar basal body rod protein N-terminal" evidence="5">
    <location>
        <begin position="6"/>
        <end position="35"/>
    </location>
</feature>
<evidence type="ECO:0000256" key="1">
    <source>
        <dbReference type="ARBA" id="ARBA00004117"/>
    </source>
</evidence>
<dbReference type="Proteomes" id="UP000541426">
    <property type="component" value="Unassembled WGS sequence"/>
</dbReference>
<evidence type="ECO:0000256" key="4">
    <source>
        <dbReference type="RuleBase" id="RU362116"/>
    </source>
</evidence>
<keyword evidence="3 4" id="KW-0975">Bacterial flagellum</keyword>